<evidence type="ECO:0000313" key="2">
    <source>
        <dbReference type="Proteomes" id="UP000816034"/>
    </source>
</evidence>
<dbReference type="RefSeq" id="XP_044542814.1">
    <property type="nucleotide sequence ID" value="XM_044687639.1"/>
</dbReference>
<evidence type="ECO:0000313" key="1">
    <source>
        <dbReference type="EMBL" id="KAG2373640.1"/>
    </source>
</evidence>
<organism evidence="1 2">
    <name type="scientific">Naegleria lovaniensis</name>
    <name type="common">Amoeba</name>
    <dbReference type="NCBI Taxonomy" id="51637"/>
    <lineage>
        <taxon>Eukaryota</taxon>
        <taxon>Discoba</taxon>
        <taxon>Heterolobosea</taxon>
        <taxon>Tetramitia</taxon>
        <taxon>Eutetramitia</taxon>
        <taxon>Vahlkampfiidae</taxon>
        <taxon>Naegleria</taxon>
    </lineage>
</organism>
<dbReference type="Proteomes" id="UP000816034">
    <property type="component" value="Unassembled WGS sequence"/>
</dbReference>
<dbReference type="GeneID" id="68104383"/>
<gene>
    <name evidence="1" type="ORF">C9374_011929</name>
</gene>
<dbReference type="AlphaFoldDB" id="A0AA88KC95"/>
<keyword evidence="2" id="KW-1185">Reference proteome</keyword>
<dbReference type="EMBL" id="PYSW02000052">
    <property type="protein sequence ID" value="KAG2373640.1"/>
    <property type="molecule type" value="Genomic_DNA"/>
</dbReference>
<name>A0AA88KC95_NAELO</name>
<protein>
    <submittedName>
        <fullName evidence="1">Uncharacterized protein</fullName>
    </submittedName>
</protein>
<reference evidence="1 2" key="1">
    <citation type="journal article" date="2018" name="BMC Genomics">
        <title>The genome of Naegleria lovaniensis, the basis for a comparative approach to unravel pathogenicity factors of the human pathogenic amoeba N. fowleri.</title>
        <authorList>
            <person name="Liechti N."/>
            <person name="Schurch N."/>
            <person name="Bruggmann R."/>
            <person name="Wittwer M."/>
        </authorList>
    </citation>
    <scope>NUCLEOTIDE SEQUENCE [LARGE SCALE GENOMIC DNA]</scope>
    <source>
        <strain evidence="1 2">ATCC 30569</strain>
    </source>
</reference>
<accession>A0AA88KC95</accession>
<proteinExistence type="predicted"/>
<sequence length="430" mass="49662">MIDPKSSHDSSSSTLPTYSAIPRKEIFRIKSARSHEQAEASFTSLLLQRLKYACSSLVRGSESKYVAPGRDLLEYVWGHILLCFKIRLENGKRATCSDDADIADILEFFSHAHWIYLQPSMRENLYIGFNLNISRALYYNAKVDETKKTFDLSKDSDTGEFSTNFLISNHVIRNLDCELASSLLRYFVNVFTEEMNTIIQGGDNTLKSKELSLAKYLQQYESIKHMLETIRDYYVHDMDEKFGAEIQLKECIAKDHLPDVSKLIACMNYIAIDNRQRSDCKDIRLFFHQLKNVYIKRQLLEQVVTLSFIHHESDLCEFIRDIFSDYITFRPRTLSLKDLMYDLNTIIASKKIKKVTDATGMTLCCLYLVLKSSHAQPNVESLQLDPSQHQACQEFAANDFNIDVTDELLAPEMIFLLQNFVSNDNEMQDE</sequence>
<comment type="caution">
    <text evidence="1">The sequence shown here is derived from an EMBL/GenBank/DDBJ whole genome shotgun (WGS) entry which is preliminary data.</text>
</comment>